<dbReference type="PANTHER" id="PTHR43397">
    <property type="entry name" value="ERGOTHIONEINE BIOSYNTHESIS PROTEIN 1"/>
    <property type="match status" value="1"/>
</dbReference>
<dbReference type="SUPFAM" id="SSF53335">
    <property type="entry name" value="S-adenosyl-L-methionine-dependent methyltransferases"/>
    <property type="match status" value="1"/>
</dbReference>
<dbReference type="RefSeq" id="WP_107562209.1">
    <property type="nucleotide sequence ID" value="NZ_NVQC01000022.1"/>
</dbReference>
<dbReference type="Proteomes" id="UP000241436">
    <property type="component" value="Unassembled WGS sequence"/>
</dbReference>
<evidence type="ECO:0000313" key="5">
    <source>
        <dbReference type="Proteomes" id="UP000241436"/>
    </source>
</evidence>
<gene>
    <name evidence="4" type="primary">egtD</name>
    <name evidence="4" type="ORF">CLG94_07295</name>
</gene>
<dbReference type="InterPro" id="IPR035094">
    <property type="entry name" value="EgtD"/>
</dbReference>
<proteinExistence type="predicted"/>
<organism evidence="4 5">
    <name type="scientific">Candidatus Methylomirabilis limnetica</name>
    <dbReference type="NCBI Taxonomy" id="2033718"/>
    <lineage>
        <taxon>Bacteria</taxon>
        <taxon>Candidatus Methylomirabilota</taxon>
        <taxon>Candidatus Methylomirabilia</taxon>
        <taxon>Candidatus Methylomirabilales</taxon>
        <taxon>Candidatus Methylomirabilaceae</taxon>
        <taxon>Candidatus Methylomirabilis</taxon>
    </lineage>
</organism>
<dbReference type="PANTHER" id="PTHR43397:SF1">
    <property type="entry name" value="ERGOTHIONEINE BIOSYNTHESIS PROTEIN 1"/>
    <property type="match status" value="1"/>
</dbReference>
<accession>A0A2T4TWU7</accession>
<keyword evidence="2 4" id="KW-0808">Transferase</keyword>
<dbReference type="PIRSF" id="PIRSF018005">
    <property type="entry name" value="UCP018005"/>
    <property type="match status" value="1"/>
</dbReference>
<dbReference type="Pfam" id="PF10017">
    <property type="entry name" value="Methyltransf_33"/>
    <property type="match status" value="1"/>
</dbReference>
<comment type="caution">
    <text evidence="4">The sequence shown here is derived from an EMBL/GenBank/DDBJ whole genome shotgun (WGS) entry which is preliminary data.</text>
</comment>
<dbReference type="GO" id="GO:0032259">
    <property type="term" value="P:methylation"/>
    <property type="evidence" value="ECO:0007669"/>
    <property type="project" value="UniProtKB-KW"/>
</dbReference>
<dbReference type="AlphaFoldDB" id="A0A2T4TWU7"/>
<reference evidence="5" key="2">
    <citation type="journal article" date="2018" name="Environ. Microbiol.">
        <title>Bloom of a denitrifying methanotroph, 'Candidatus Methylomirabilis limnetica', in a deep stratified lake.</title>
        <authorList>
            <person name="Graf J.S."/>
            <person name="Mayr M.J."/>
            <person name="Marchant H.K."/>
            <person name="Tienken D."/>
            <person name="Hach P.F."/>
            <person name="Brand A."/>
            <person name="Schubert C.J."/>
            <person name="Kuypers M.M."/>
            <person name="Milucka J."/>
        </authorList>
    </citation>
    <scope>NUCLEOTIDE SEQUENCE [LARGE SCALE GENOMIC DNA]</scope>
    <source>
        <strain evidence="5">Zug</strain>
    </source>
</reference>
<dbReference type="EMBL" id="NVQC01000022">
    <property type="protein sequence ID" value="PTL35577.1"/>
    <property type="molecule type" value="Genomic_DNA"/>
</dbReference>
<evidence type="ECO:0000259" key="3">
    <source>
        <dbReference type="Pfam" id="PF10017"/>
    </source>
</evidence>
<reference evidence="4 5" key="1">
    <citation type="submission" date="2017-09" db="EMBL/GenBank/DDBJ databases">
        <title>Bloom of a denitrifying methanotroph, Candidatus Methylomirabilis limnetica, in a deep stratified lake.</title>
        <authorList>
            <person name="Graf J.S."/>
            <person name="Marchant H.K."/>
            <person name="Tienken D."/>
            <person name="Hach P.F."/>
            <person name="Brand A."/>
            <person name="Schubert C.J."/>
            <person name="Kuypers M.M."/>
            <person name="Milucka J."/>
        </authorList>
    </citation>
    <scope>NUCLEOTIDE SEQUENCE [LARGE SCALE GENOMIC DNA]</scope>
    <source>
        <strain evidence="4 5">Zug</strain>
    </source>
</reference>
<name>A0A2T4TWU7_9BACT</name>
<dbReference type="OrthoDB" id="5289726at2"/>
<evidence type="ECO:0000256" key="2">
    <source>
        <dbReference type="ARBA" id="ARBA00022679"/>
    </source>
</evidence>
<feature type="domain" description="Histidine-specific methyltransferase SAM-dependent" evidence="3">
    <location>
        <begin position="19"/>
        <end position="322"/>
    </location>
</feature>
<dbReference type="InterPro" id="IPR029063">
    <property type="entry name" value="SAM-dependent_MTases_sf"/>
</dbReference>
<keyword evidence="1 4" id="KW-0489">Methyltransferase</keyword>
<protein>
    <submittedName>
        <fullName evidence="4">L-histidine N(Alpha)-methyltransferase</fullName>
    </submittedName>
</protein>
<dbReference type="InterPro" id="IPR019257">
    <property type="entry name" value="MeTrfase_dom"/>
</dbReference>
<sequence length="323" mass="36774">MENERYTCITLRNALDTLADDIRQALTAPRKWLPCKYFYDPTGNALFEQICELPEYYLTRTETAILKQHAVHIIGRCPSDLTLVELGSGSSTKSRYLIESCLARQQDLTYYAVDISPAGLENGTRQLLDNYPRLRVVGVAAEFADGLGYLTTHASGPRLVAFLGSTIGNFTEEDIARFFTMLRRHLRPMDRLLLGVDLIKDPAVLEAAYDDAQGVTAKFNLNILARLNRELSANFDLATFRHRAVWNHERGRIEMNLVSVRNQRVRIGDLNLDIDFRQDETIHTENCYKYSQSGMESLLTRHGFQVLGHFSDPRDQFCLFLAS</sequence>
<dbReference type="NCBIfam" id="TIGR03438">
    <property type="entry name" value="egtD_ergothio"/>
    <property type="match status" value="1"/>
</dbReference>
<evidence type="ECO:0000313" key="4">
    <source>
        <dbReference type="EMBL" id="PTL35577.1"/>
    </source>
</evidence>
<dbReference type="Gene3D" id="3.40.50.150">
    <property type="entry name" value="Vaccinia Virus protein VP39"/>
    <property type="match status" value="1"/>
</dbReference>
<keyword evidence="5" id="KW-1185">Reference proteome</keyword>
<evidence type="ECO:0000256" key="1">
    <source>
        <dbReference type="ARBA" id="ARBA00022603"/>
    </source>
</evidence>
<dbReference type="InterPro" id="IPR017804">
    <property type="entry name" value="MeTrfase_EgtD-like"/>
</dbReference>
<dbReference type="GO" id="GO:0008168">
    <property type="term" value="F:methyltransferase activity"/>
    <property type="evidence" value="ECO:0007669"/>
    <property type="project" value="UniProtKB-KW"/>
</dbReference>
<dbReference type="InterPro" id="IPR051128">
    <property type="entry name" value="EgtD_Methyltrsf_superfamily"/>
</dbReference>